<evidence type="ECO:0000313" key="3">
    <source>
        <dbReference type="Proteomes" id="UP000306007"/>
    </source>
</evidence>
<protein>
    <submittedName>
        <fullName evidence="2">Uncharacterized protein</fullName>
    </submittedName>
</protein>
<dbReference type="Proteomes" id="UP000306007">
    <property type="component" value="Chromosome"/>
</dbReference>
<dbReference type="OrthoDB" id="101199at2157"/>
<reference evidence="2 3" key="1">
    <citation type="submission" date="2019-06" db="EMBL/GenBank/DDBJ databases">
        <title>Thermococcus indicus sp. nov., a Fe(III)-reducing hyperthermophilic archaeon isolated from the Onnuri vent field of the Central Indian Ocean ridge.</title>
        <authorList>
            <person name="Lim J.K."/>
            <person name="Kim Y.J."/>
            <person name="Kwon K.K."/>
        </authorList>
    </citation>
    <scope>NUCLEOTIDE SEQUENCE [LARGE SCALE GENOMIC DNA]</scope>
    <source>
        <strain evidence="2 3">IOH1</strain>
    </source>
</reference>
<dbReference type="EMBL" id="CP040846">
    <property type="protein sequence ID" value="QDA30510.1"/>
    <property type="molecule type" value="Genomic_DNA"/>
</dbReference>
<accession>A0A4Y5SKL9</accession>
<dbReference type="GeneID" id="40473766"/>
<dbReference type="KEGG" id="tic:FH039_01240"/>
<keyword evidence="3" id="KW-1185">Reference proteome</keyword>
<keyword evidence="1" id="KW-1133">Transmembrane helix</keyword>
<dbReference type="AlphaFoldDB" id="A0A4Y5SKL9"/>
<feature type="transmembrane region" description="Helical" evidence="1">
    <location>
        <begin position="7"/>
        <end position="27"/>
    </location>
</feature>
<keyword evidence="1" id="KW-0812">Transmembrane</keyword>
<proteinExistence type="predicted"/>
<name>A0A4Y5SKL9_9EURY</name>
<keyword evidence="1" id="KW-0472">Membrane</keyword>
<feature type="transmembrane region" description="Helical" evidence="1">
    <location>
        <begin position="39"/>
        <end position="65"/>
    </location>
</feature>
<gene>
    <name evidence="2" type="ORF">FH039_01240</name>
</gene>
<organism evidence="2 3">
    <name type="scientific">Thermococcus indicus</name>
    <dbReference type="NCBI Taxonomy" id="2586643"/>
    <lineage>
        <taxon>Archaea</taxon>
        <taxon>Methanobacteriati</taxon>
        <taxon>Methanobacteriota</taxon>
        <taxon>Thermococci</taxon>
        <taxon>Thermococcales</taxon>
        <taxon>Thermococcaceae</taxon>
        <taxon>Thermococcus</taxon>
    </lineage>
</organism>
<dbReference type="RefSeq" id="WP_139679900.1">
    <property type="nucleotide sequence ID" value="NZ_CP040846.1"/>
</dbReference>
<feature type="transmembrane region" description="Helical" evidence="1">
    <location>
        <begin position="77"/>
        <end position="95"/>
    </location>
</feature>
<feature type="transmembrane region" description="Helical" evidence="1">
    <location>
        <begin position="133"/>
        <end position="153"/>
    </location>
</feature>
<sequence length="186" mass="19947">MNRIASYALPLCFIIQAVLNLVFYGFPSLMFSVLVPHGLFGYIAWALPLLVLGYFATGVLSLYALSFLSARRGKQFGAAYFGIGSVGSALVLVDGTYETPMLLIIFALWLVLSLIGIVLLFKGVETSRALSIVAMVLLAISAVVSASLAQWVVEDYYAHVHIGEIPENATVIVAYPENVSPPNGTG</sequence>
<evidence type="ECO:0000256" key="1">
    <source>
        <dbReference type="SAM" id="Phobius"/>
    </source>
</evidence>
<evidence type="ECO:0000313" key="2">
    <source>
        <dbReference type="EMBL" id="QDA30510.1"/>
    </source>
</evidence>
<feature type="transmembrane region" description="Helical" evidence="1">
    <location>
        <begin position="101"/>
        <end position="121"/>
    </location>
</feature>